<evidence type="ECO:0000256" key="3">
    <source>
        <dbReference type="ARBA" id="ARBA00023054"/>
    </source>
</evidence>
<keyword evidence="8" id="KW-0969">Cilium</keyword>
<proteinExistence type="inferred from homology"/>
<dbReference type="Proteomes" id="UP000052015">
    <property type="component" value="Unassembled WGS sequence"/>
</dbReference>
<sequence length="635" mass="69798">MSNTLRITGLATGLDVDTMVKQLMQGEKAKVDKVKQDRQLIQWTQDLYRDIINDLTSFKNTYFDVLKSDKFILSANNLSGFDATSVDSASSTATPTATATAGAGAQAGIYSVVVNKIAKAATIEGGQINNNNVGTVTITDGYITNSEWSSKTIRFNVDGADFDITLSDFASNHTINDLVNDINSKINSNTSLKGKISVTVDGSDKIKFNVLGSNQVKISSTETDATFSGIEKDKVLVPNKNTKLSDLKGFTTDATFTFTLSYNGTSKDIIALGTDTIESLMTKINTATSGGAIAKYSELTGRFTVQTANTGANTSLSINTNLTFLGINTTTQYGQDSEVKITPPGGTEVTITKSTNTFTVDGITYSLQSADTNRTTKITVTSNPQKVFDKIKEFVDKYNEIIDKVNKKLSEKRVYDYKPLTDDQKKDMKEDEIKKWEDKAKEGLLKGDSILQNMVSNLRSAFYEAVEGAGVSLNEIGLSTSSDYTQKGKIIIDETKLKAAIQNNGEQVIKLFTKTSSIAYDSSKTYQGRTDRNKEEGIFQRIKDILDDNIRTTRNSFGKKGALLEKAGIKGDLTEFNNILYKQLQDKDKLISELNRKLADREDKYYRDFAKLESAMQKLNEQSTWLSTQLSSMGS</sequence>
<dbReference type="OrthoDB" id="9776025at2"/>
<dbReference type="GO" id="GO:0009421">
    <property type="term" value="C:bacterial-type flagellum filament cap"/>
    <property type="evidence" value="ECO:0007669"/>
    <property type="project" value="InterPro"/>
</dbReference>
<evidence type="ECO:0000259" key="6">
    <source>
        <dbReference type="Pfam" id="PF02465"/>
    </source>
</evidence>
<keyword evidence="9" id="KW-1185">Reference proteome</keyword>
<keyword evidence="3 5" id="KW-0175">Coiled coil</keyword>
<dbReference type="Pfam" id="PF07195">
    <property type="entry name" value="FliD_C"/>
    <property type="match status" value="1"/>
</dbReference>
<feature type="domain" description="Flagellar hook-associated protein 2 C-terminal" evidence="7">
    <location>
        <begin position="334"/>
        <end position="621"/>
    </location>
</feature>
<evidence type="ECO:0000256" key="2">
    <source>
        <dbReference type="ARBA" id="ARBA00011255"/>
    </source>
</evidence>
<dbReference type="GO" id="GO:0005576">
    <property type="term" value="C:extracellular region"/>
    <property type="evidence" value="ECO:0007669"/>
    <property type="project" value="UniProtKB-SubCell"/>
</dbReference>
<keyword evidence="8" id="KW-0966">Cell projection</keyword>
<comment type="function">
    <text evidence="5">Required for morphogenesis and for the elongation of the flagellar filament by facilitating polymerization of the flagellin monomers at the tip of growing filament. Forms a capping structure, which prevents flagellin subunits (transported through the central channel of the flagellum) from leaking out without polymerization at the distal end.</text>
</comment>
<comment type="subcellular location">
    <subcellularLocation>
        <location evidence="5">Secreted</location>
    </subcellularLocation>
    <subcellularLocation>
        <location evidence="5">Bacterial flagellum</location>
    </subcellularLocation>
</comment>
<dbReference type="GO" id="GO:0009424">
    <property type="term" value="C:bacterial-type flagellum hook"/>
    <property type="evidence" value="ECO:0007669"/>
    <property type="project" value="UniProtKB-UniRule"/>
</dbReference>
<dbReference type="PATRIC" id="fig|908809.3.peg.2201"/>
<dbReference type="PANTHER" id="PTHR30288:SF0">
    <property type="entry name" value="FLAGELLAR HOOK-ASSOCIATED PROTEIN 2"/>
    <property type="match status" value="1"/>
</dbReference>
<comment type="similarity">
    <text evidence="1 5">Belongs to the FliD family.</text>
</comment>
<evidence type="ECO:0000256" key="4">
    <source>
        <dbReference type="ARBA" id="ARBA00023143"/>
    </source>
</evidence>
<comment type="subunit">
    <text evidence="2 5">Homopentamer.</text>
</comment>
<reference evidence="8 9" key="1">
    <citation type="submission" date="2015-09" db="EMBL/GenBank/DDBJ databases">
        <title>Draft genome sequence of a Caloramator mitchellensis, a moderate thermophile from the Great Artesian Basin of Australia.</title>
        <authorList>
            <person name="Patel B.K."/>
        </authorList>
    </citation>
    <scope>NUCLEOTIDE SEQUENCE [LARGE SCALE GENOMIC DNA]</scope>
    <source>
        <strain evidence="8 9">VF08</strain>
    </source>
</reference>
<evidence type="ECO:0000313" key="8">
    <source>
        <dbReference type="EMBL" id="KRQ85985.1"/>
    </source>
</evidence>
<keyword evidence="8" id="KW-0282">Flagellum</keyword>
<keyword evidence="4 5" id="KW-0975">Bacterial flagellum</keyword>
<accession>A0A0R3JR99</accession>
<dbReference type="STRING" id="908809.ABG79_02213"/>
<dbReference type="GO" id="GO:0007155">
    <property type="term" value="P:cell adhesion"/>
    <property type="evidence" value="ECO:0007669"/>
    <property type="project" value="InterPro"/>
</dbReference>
<organism evidence="8 9">
    <name type="scientific">Caloramator mitchellensis</name>
    <dbReference type="NCBI Taxonomy" id="908809"/>
    <lineage>
        <taxon>Bacteria</taxon>
        <taxon>Bacillati</taxon>
        <taxon>Bacillota</taxon>
        <taxon>Clostridia</taxon>
        <taxon>Eubacteriales</taxon>
        <taxon>Clostridiaceae</taxon>
        <taxon>Caloramator</taxon>
    </lineage>
</organism>
<dbReference type="InterPro" id="IPR040026">
    <property type="entry name" value="FliD"/>
</dbReference>
<comment type="caution">
    <text evidence="8">The sequence shown here is derived from an EMBL/GenBank/DDBJ whole genome shotgun (WGS) entry which is preliminary data.</text>
</comment>
<dbReference type="RefSeq" id="WP_057979498.1">
    <property type="nucleotide sequence ID" value="NZ_LKHP01000018.1"/>
</dbReference>
<dbReference type="InterPro" id="IPR010809">
    <property type="entry name" value="FliD_C"/>
</dbReference>
<dbReference type="InterPro" id="IPR003481">
    <property type="entry name" value="FliD_N"/>
</dbReference>
<protein>
    <recommendedName>
        <fullName evidence="5">Flagellar hook-associated protein 2</fullName>
        <shortName evidence="5">HAP2</shortName>
    </recommendedName>
    <alternativeName>
        <fullName evidence="5">Flagellar cap protein</fullName>
    </alternativeName>
</protein>
<dbReference type="EMBL" id="LKHP01000018">
    <property type="protein sequence ID" value="KRQ85985.1"/>
    <property type="molecule type" value="Genomic_DNA"/>
</dbReference>
<keyword evidence="5" id="KW-0964">Secreted</keyword>
<feature type="domain" description="Flagellar hook-associated protein 2 N-terminal" evidence="6">
    <location>
        <begin position="12"/>
        <end position="120"/>
    </location>
</feature>
<dbReference type="PANTHER" id="PTHR30288">
    <property type="entry name" value="FLAGELLAR CAP/ASSEMBLY PROTEIN FLID"/>
    <property type="match status" value="1"/>
</dbReference>
<name>A0A0R3JR99_CALMK</name>
<evidence type="ECO:0000313" key="9">
    <source>
        <dbReference type="Proteomes" id="UP000052015"/>
    </source>
</evidence>
<dbReference type="Pfam" id="PF02465">
    <property type="entry name" value="FliD_N"/>
    <property type="match status" value="1"/>
</dbReference>
<evidence type="ECO:0000256" key="1">
    <source>
        <dbReference type="ARBA" id="ARBA00009764"/>
    </source>
</evidence>
<evidence type="ECO:0000256" key="5">
    <source>
        <dbReference type="RuleBase" id="RU362066"/>
    </source>
</evidence>
<dbReference type="AlphaFoldDB" id="A0A0R3JR99"/>
<dbReference type="GO" id="GO:0071973">
    <property type="term" value="P:bacterial-type flagellum-dependent cell motility"/>
    <property type="evidence" value="ECO:0007669"/>
    <property type="project" value="TreeGrafter"/>
</dbReference>
<gene>
    <name evidence="8" type="primary">fliD</name>
    <name evidence="8" type="ORF">ABG79_02213</name>
</gene>
<evidence type="ECO:0000259" key="7">
    <source>
        <dbReference type="Pfam" id="PF07195"/>
    </source>
</evidence>
<feature type="coiled-coil region" evidence="5">
    <location>
        <begin position="584"/>
        <end position="622"/>
    </location>
</feature>